<dbReference type="GO" id="GO:0005634">
    <property type="term" value="C:nucleus"/>
    <property type="evidence" value="ECO:0007669"/>
    <property type="project" value="TreeGrafter"/>
</dbReference>
<comment type="similarity">
    <text evidence="1">Belongs to the SAMHD1 family.</text>
</comment>
<dbReference type="PANTHER" id="PTHR11373:SF4">
    <property type="entry name" value="DEOXYNUCLEOSIDE TRIPHOSPHATE TRIPHOSPHOHYDROLASE SAMHD1"/>
    <property type="match status" value="1"/>
</dbReference>
<dbReference type="Pfam" id="PF01966">
    <property type="entry name" value="HD"/>
    <property type="match status" value="1"/>
</dbReference>
<feature type="domain" description="HD/PDEase" evidence="2">
    <location>
        <begin position="48"/>
        <end position="234"/>
    </location>
</feature>
<organism evidence="3 4">
    <name type="scientific">Enterobius vermicularis</name>
    <name type="common">Human pinworm</name>
    <dbReference type="NCBI Taxonomy" id="51028"/>
    <lineage>
        <taxon>Eukaryota</taxon>
        <taxon>Metazoa</taxon>
        <taxon>Ecdysozoa</taxon>
        <taxon>Nematoda</taxon>
        <taxon>Chromadorea</taxon>
        <taxon>Rhabditida</taxon>
        <taxon>Spirurina</taxon>
        <taxon>Oxyuridomorpha</taxon>
        <taxon>Oxyuroidea</taxon>
        <taxon>Oxyuridae</taxon>
        <taxon>Enterobius</taxon>
    </lineage>
</organism>
<dbReference type="AlphaFoldDB" id="A0A3P6IDI4"/>
<dbReference type="GO" id="GO:0008832">
    <property type="term" value="F:dGTPase activity"/>
    <property type="evidence" value="ECO:0007669"/>
    <property type="project" value="TreeGrafter"/>
</dbReference>
<dbReference type="OrthoDB" id="9991235at2759"/>
<dbReference type="InterPro" id="IPR003607">
    <property type="entry name" value="HD/PDEase_dom"/>
</dbReference>
<dbReference type="SMART" id="SM00471">
    <property type="entry name" value="HDc"/>
    <property type="match status" value="1"/>
</dbReference>
<evidence type="ECO:0000313" key="4">
    <source>
        <dbReference type="Proteomes" id="UP000274131"/>
    </source>
</evidence>
<proteinExistence type="inferred from homology"/>
<dbReference type="Gene3D" id="1.10.3210.10">
    <property type="entry name" value="Hypothetical protein af1432"/>
    <property type="match status" value="1"/>
</dbReference>
<dbReference type="Proteomes" id="UP000274131">
    <property type="component" value="Unassembled WGS sequence"/>
</dbReference>
<dbReference type="CDD" id="cd00077">
    <property type="entry name" value="HDc"/>
    <property type="match status" value="1"/>
</dbReference>
<keyword evidence="4" id="KW-1185">Reference proteome</keyword>
<dbReference type="InterPro" id="IPR050135">
    <property type="entry name" value="dGTPase-like"/>
</dbReference>
<name>A0A3P6IDI4_ENTVE</name>
<accession>A0A3P6IDI4</accession>
<evidence type="ECO:0000259" key="2">
    <source>
        <dbReference type="SMART" id="SM00471"/>
    </source>
</evidence>
<dbReference type="STRING" id="51028.A0A3P6IDI4"/>
<reference evidence="3 4" key="1">
    <citation type="submission" date="2018-10" db="EMBL/GenBank/DDBJ databases">
        <authorList>
            <consortium name="Pathogen Informatics"/>
        </authorList>
    </citation>
    <scope>NUCLEOTIDE SEQUENCE [LARGE SCALE GENOMIC DNA]</scope>
</reference>
<sequence length="443" mass="51066">MQLREVSDAIYGTIPLYYPLNLIIDTSEFQRLRRLKQTGVLAFVFPGAEHSRFTHCLGVYHLASTFVKSLADRLNLNISSRDQLCVAIAGLCHDIGSWFLYFPVLYHEEATVQLFRRICSNSKLKKELDDFLEPEDYIFIEELISPPKKKFNENGHWICKGRPAEKSYLYDIICNNNDSFDVDKYDYILRDATFTGMGLAMNLNTVRRIINGAMPLEAADKFGNKCLRLCYAYKVFNELQSVAESRYHLHSSVYNQKAVCACEYLTVQAFKAAARFIKFIGDDGKEYDLGHVTENLGAFLQCDDGVFDEILRSRSEELRVARNYVDCLIHRRLPKYVAAVEIRDGEIAEKWTDESRWLHCGMGISKSPLSEVYMYDQKSFVPKPYRARDQWLKDNPRYLAGNFTVTAFVSFEAYENQREIIEAVYKAFSSVFGNGDYIAPVMH</sequence>
<protein>
    <recommendedName>
        <fullName evidence="2">HD/PDEase domain-containing protein</fullName>
    </recommendedName>
</protein>
<dbReference type="InterPro" id="IPR006674">
    <property type="entry name" value="HD_domain"/>
</dbReference>
<dbReference type="GO" id="GO:0006203">
    <property type="term" value="P:dGTP catabolic process"/>
    <property type="evidence" value="ECO:0007669"/>
    <property type="project" value="TreeGrafter"/>
</dbReference>
<evidence type="ECO:0000313" key="3">
    <source>
        <dbReference type="EMBL" id="VDD86075.1"/>
    </source>
</evidence>
<evidence type="ECO:0000256" key="1">
    <source>
        <dbReference type="ARBA" id="ARBA00005776"/>
    </source>
</evidence>
<gene>
    <name evidence="3" type="ORF">EVEC_LOCUS1218</name>
</gene>
<dbReference type="EMBL" id="UXUI01007184">
    <property type="protein sequence ID" value="VDD86075.1"/>
    <property type="molecule type" value="Genomic_DNA"/>
</dbReference>
<dbReference type="PANTHER" id="PTHR11373">
    <property type="entry name" value="DEOXYNUCLEOSIDE TRIPHOSPHATE TRIPHOSPHOHYDROLASE"/>
    <property type="match status" value="1"/>
</dbReference>
<dbReference type="SUPFAM" id="SSF109604">
    <property type="entry name" value="HD-domain/PDEase-like"/>
    <property type="match status" value="1"/>
</dbReference>